<reference evidence="1" key="1">
    <citation type="journal article" date="2015" name="Nature">
        <title>Complex archaea that bridge the gap between prokaryotes and eukaryotes.</title>
        <authorList>
            <person name="Spang A."/>
            <person name="Saw J.H."/>
            <person name="Jorgensen S.L."/>
            <person name="Zaremba-Niedzwiedzka K."/>
            <person name="Martijn J."/>
            <person name="Lind A.E."/>
            <person name="van Eijk R."/>
            <person name="Schleper C."/>
            <person name="Guy L."/>
            <person name="Ettema T.J."/>
        </authorList>
    </citation>
    <scope>NUCLEOTIDE SEQUENCE</scope>
</reference>
<proteinExistence type="predicted"/>
<feature type="non-terminal residue" evidence="1">
    <location>
        <position position="1"/>
    </location>
</feature>
<gene>
    <name evidence="1" type="ORF">LCGC14_2810710</name>
</gene>
<dbReference type="AlphaFoldDB" id="A0A0F8YJX1"/>
<name>A0A0F8YJX1_9ZZZZ</name>
<sequence length="128" mass="14287">AGNEKLTEAYARLKEMTLSDEAWNAAMEKWHLANNKLSLLCTHLESLGYDICLYIEDGVKARKCLNSKSSIGDCRVCPSKIHYWANELMLLPSGGDPAPKVPVPVSKAQPVLMEETQAEKDIKTLWPK</sequence>
<accession>A0A0F8YJX1</accession>
<organism evidence="1">
    <name type="scientific">marine sediment metagenome</name>
    <dbReference type="NCBI Taxonomy" id="412755"/>
    <lineage>
        <taxon>unclassified sequences</taxon>
        <taxon>metagenomes</taxon>
        <taxon>ecological metagenomes</taxon>
    </lineage>
</organism>
<protein>
    <submittedName>
        <fullName evidence="1">Uncharacterized protein</fullName>
    </submittedName>
</protein>
<dbReference type="EMBL" id="LAZR01053001">
    <property type="protein sequence ID" value="KKK81713.1"/>
    <property type="molecule type" value="Genomic_DNA"/>
</dbReference>
<evidence type="ECO:0000313" key="1">
    <source>
        <dbReference type="EMBL" id="KKK81713.1"/>
    </source>
</evidence>
<comment type="caution">
    <text evidence="1">The sequence shown here is derived from an EMBL/GenBank/DDBJ whole genome shotgun (WGS) entry which is preliminary data.</text>
</comment>